<accession>X1RFB4</accession>
<evidence type="ECO:0000313" key="1">
    <source>
        <dbReference type="EMBL" id="GAI61840.1"/>
    </source>
</evidence>
<dbReference type="AlphaFoldDB" id="X1RFB4"/>
<protein>
    <submittedName>
        <fullName evidence="1">Uncharacterized protein</fullName>
    </submittedName>
</protein>
<gene>
    <name evidence="1" type="ORF">S12H4_05043</name>
</gene>
<dbReference type="EMBL" id="BARW01001628">
    <property type="protein sequence ID" value="GAI61840.1"/>
    <property type="molecule type" value="Genomic_DNA"/>
</dbReference>
<comment type="caution">
    <text evidence="1">The sequence shown here is derived from an EMBL/GenBank/DDBJ whole genome shotgun (WGS) entry which is preliminary data.</text>
</comment>
<reference evidence="1" key="1">
    <citation type="journal article" date="2014" name="Front. Microbiol.">
        <title>High frequency of phylogenetically diverse reductive dehalogenase-homologous genes in deep subseafloor sedimentary metagenomes.</title>
        <authorList>
            <person name="Kawai M."/>
            <person name="Futagami T."/>
            <person name="Toyoda A."/>
            <person name="Takaki Y."/>
            <person name="Nishi S."/>
            <person name="Hori S."/>
            <person name="Arai W."/>
            <person name="Tsubouchi T."/>
            <person name="Morono Y."/>
            <person name="Uchiyama I."/>
            <person name="Ito T."/>
            <person name="Fujiyama A."/>
            <person name="Inagaki F."/>
            <person name="Takami H."/>
        </authorList>
    </citation>
    <scope>NUCLEOTIDE SEQUENCE</scope>
    <source>
        <strain evidence="1">Expedition CK06-06</strain>
    </source>
</reference>
<sequence>YFVVWVDSPFSNYADIYGARVDTTGVVLDTNGIAISTLPGSEHHPSIAFDGTNYLVTWSDYATTYCARVDTSGVLLDSIPIVVAQDTSYESSSPSVAFDGTNYFIAWFSGQLSKDEVYGTRVETSGVVIDTAAILLSMSAYPGRASSSSFDGTNYFTVWTDSRDTANSYIYGARVDTFGTILDPAGINLMKGKDPAIAFDGTHYLLAGSNIDIKGARINTAGTVFDTVTIFSISPNRCDDPAIVFDETNYFVTFVAWPYGSYIYCMRIDTSGVVLDTNGIVISHGGVYDLGPSAAFDDSSYFVVWYHGTHETTFDIYGARISSTGVLVDTIPISIAAGSYRQWYPSVTFDGTNYFVVWQDNRNGYADIYGARVTPAGVVLDPVGIPICTAPSGQYKPSIGFDGQNYCVIWRWLPFPIRLNPMVIVSCRKTKDSAMGLSVCKTVAMIE</sequence>
<proteinExistence type="predicted"/>
<feature type="non-terminal residue" evidence="1">
    <location>
        <position position="1"/>
    </location>
</feature>
<name>X1RFB4_9ZZZZ</name>
<organism evidence="1">
    <name type="scientific">marine sediment metagenome</name>
    <dbReference type="NCBI Taxonomy" id="412755"/>
    <lineage>
        <taxon>unclassified sequences</taxon>
        <taxon>metagenomes</taxon>
        <taxon>ecological metagenomes</taxon>
    </lineage>
</organism>